<accession>A0A3B1CW59</accession>
<dbReference type="InterPro" id="IPR029060">
    <property type="entry name" value="PIN-like_dom_sf"/>
</dbReference>
<dbReference type="Pfam" id="PF08745">
    <property type="entry name" value="PIN_5"/>
    <property type="match status" value="1"/>
</dbReference>
<dbReference type="NCBIfam" id="TIGR03875">
    <property type="entry name" value="RNA_lig_partner"/>
    <property type="match status" value="1"/>
</dbReference>
<gene>
    <name evidence="5" type="ORF">MNBD_NITROSPIRAE03-1113</name>
</gene>
<evidence type="ECO:0008006" key="6">
    <source>
        <dbReference type="Google" id="ProtNLM"/>
    </source>
</evidence>
<keyword evidence="3" id="KW-0255">Endonuclease</keyword>
<evidence type="ECO:0000256" key="1">
    <source>
        <dbReference type="ARBA" id="ARBA00022694"/>
    </source>
</evidence>
<protein>
    <recommendedName>
        <fullName evidence="6">RNA ligase partner protein</fullName>
    </recommendedName>
</protein>
<sequence>MNKGLRVAESAVRGVSSKGEKVIIQELRRKYREALREGIIDSKEDVDLILLARELDALLVTADQGVIKWAEKLGIKWLFPEKFRDYLLGSIKKARLLEI</sequence>
<dbReference type="AlphaFoldDB" id="A0A3B1CW59"/>
<proteinExistence type="predicted"/>
<dbReference type="EMBL" id="UOGI01000261">
    <property type="protein sequence ID" value="VAX34129.1"/>
    <property type="molecule type" value="Genomic_DNA"/>
</dbReference>
<evidence type="ECO:0000256" key="2">
    <source>
        <dbReference type="ARBA" id="ARBA00022722"/>
    </source>
</evidence>
<dbReference type="GO" id="GO:0016787">
    <property type="term" value="F:hydrolase activity"/>
    <property type="evidence" value="ECO:0007669"/>
    <property type="project" value="UniProtKB-KW"/>
</dbReference>
<keyword evidence="1" id="KW-0819">tRNA processing</keyword>
<evidence type="ECO:0000256" key="3">
    <source>
        <dbReference type="ARBA" id="ARBA00022759"/>
    </source>
</evidence>
<organism evidence="5">
    <name type="scientific">hydrothermal vent metagenome</name>
    <dbReference type="NCBI Taxonomy" id="652676"/>
    <lineage>
        <taxon>unclassified sequences</taxon>
        <taxon>metagenomes</taxon>
        <taxon>ecological metagenomes</taxon>
    </lineage>
</organism>
<dbReference type="PANTHER" id="PTHR41173:SF1">
    <property type="entry name" value="RNA-FREE RIBONUCLEASE P"/>
    <property type="match status" value="1"/>
</dbReference>
<dbReference type="GO" id="GO:0004519">
    <property type="term" value="F:endonuclease activity"/>
    <property type="evidence" value="ECO:0007669"/>
    <property type="project" value="UniProtKB-KW"/>
</dbReference>
<dbReference type="InterPro" id="IPR014856">
    <property type="entry name" value="RNA_free_RNase_P"/>
</dbReference>
<dbReference type="PANTHER" id="PTHR41173">
    <property type="entry name" value="UPF0278 PROTEIN TK1425"/>
    <property type="match status" value="1"/>
</dbReference>
<dbReference type="GO" id="GO:0008033">
    <property type="term" value="P:tRNA processing"/>
    <property type="evidence" value="ECO:0007669"/>
    <property type="project" value="UniProtKB-KW"/>
</dbReference>
<name>A0A3B1CW59_9ZZZZ</name>
<keyword evidence="4" id="KW-0378">Hydrolase</keyword>
<evidence type="ECO:0000313" key="5">
    <source>
        <dbReference type="EMBL" id="VAX34129.1"/>
    </source>
</evidence>
<keyword evidence="2" id="KW-0540">Nuclease</keyword>
<evidence type="ECO:0000256" key="4">
    <source>
        <dbReference type="ARBA" id="ARBA00022801"/>
    </source>
</evidence>
<reference evidence="5" key="1">
    <citation type="submission" date="2018-06" db="EMBL/GenBank/DDBJ databases">
        <authorList>
            <person name="Zhirakovskaya E."/>
        </authorList>
    </citation>
    <scope>NUCLEOTIDE SEQUENCE</scope>
</reference>
<dbReference type="SUPFAM" id="SSF88723">
    <property type="entry name" value="PIN domain-like"/>
    <property type="match status" value="1"/>
</dbReference>
<dbReference type="Gene3D" id="3.40.50.1010">
    <property type="entry name" value="5'-nuclease"/>
    <property type="match status" value="1"/>
</dbReference>